<evidence type="ECO:0000256" key="1">
    <source>
        <dbReference type="SAM" id="SignalP"/>
    </source>
</evidence>
<dbReference type="EMBL" id="CP001878">
    <property type="protein sequence ID" value="ADC51583.1"/>
    <property type="molecule type" value="Genomic_DNA"/>
</dbReference>
<dbReference type="eggNOG" id="ENOG5033496">
    <property type="taxonomic scope" value="Bacteria"/>
</dbReference>
<proteinExistence type="predicted"/>
<dbReference type="PROSITE" id="PS51257">
    <property type="entry name" value="PROKAR_LIPOPROTEIN"/>
    <property type="match status" value="1"/>
</dbReference>
<keyword evidence="3" id="KW-1185">Reference proteome</keyword>
<dbReference type="AlphaFoldDB" id="D3FRJ2"/>
<protein>
    <recommendedName>
        <fullName evidence="4">Lipoprotein</fullName>
    </recommendedName>
</protein>
<feature type="chain" id="PRO_5039711764" description="Lipoprotein" evidence="1">
    <location>
        <begin position="20"/>
        <end position="143"/>
    </location>
</feature>
<dbReference type="KEGG" id="bpf:BpOF4_17710"/>
<accession>D3FRJ2</accession>
<evidence type="ECO:0000313" key="3">
    <source>
        <dbReference type="Proteomes" id="UP000001544"/>
    </source>
</evidence>
<dbReference type="HOGENOM" id="CLU_117506_0_0_9"/>
<evidence type="ECO:0008006" key="4">
    <source>
        <dbReference type="Google" id="ProtNLM"/>
    </source>
</evidence>
<keyword evidence="1" id="KW-0732">Signal</keyword>
<evidence type="ECO:0000313" key="2">
    <source>
        <dbReference type="EMBL" id="ADC51583.1"/>
    </source>
</evidence>
<feature type="signal peptide" evidence="1">
    <location>
        <begin position="1"/>
        <end position="19"/>
    </location>
</feature>
<gene>
    <name evidence="2" type="ordered locus">BpOF4_17710</name>
</gene>
<reference evidence="2 3" key="1">
    <citation type="journal article" date="2011" name="Environ. Microbiol.">
        <title>Genome of alkaliphilic Bacillus pseudofirmus OF4 reveals adaptations that support the ability to grow in an external pH range from 7.5 to 11.4.</title>
        <authorList>
            <person name="Janto B."/>
            <person name="Ahmed A."/>
            <person name="Ito M."/>
            <person name="Liu J."/>
            <person name="Hicks D.B."/>
            <person name="Pagni S."/>
            <person name="Fackelmayer O.J."/>
            <person name="Smith T.A."/>
            <person name="Earl J."/>
            <person name="Elbourne L.D."/>
            <person name="Hassan K."/>
            <person name="Paulsen I.T."/>
            <person name="Kolsto A.B."/>
            <person name="Tourasse N.J."/>
            <person name="Ehrlich G.D."/>
            <person name="Boissy R."/>
            <person name="Ivey D.M."/>
            <person name="Li G."/>
            <person name="Xue Y."/>
            <person name="Ma Y."/>
            <person name="Hu F.Z."/>
            <person name="Krulwich T.A."/>
        </authorList>
    </citation>
    <scope>NUCLEOTIDE SEQUENCE [LARGE SCALE GENOMIC DNA]</scope>
    <source>
        <strain evidence="3">ATCC BAA-2126 / JCM 17055 / OF4</strain>
    </source>
</reference>
<organism evidence="2 3">
    <name type="scientific">Alkalihalophilus pseudofirmus (strain ATCC BAA-2126 / JCM 17055 / OF4)</name>
    <name type="common">Bacillus pseudofirmus</name>
    <dbReference type="NCBI Taxonomy" id="398511"/>
    <lineage>
        <taxon>Bacteria</taxon>
        <taxon>Bacillati</taxon>
        <taxon>Bacillota</taxon>
        <taxon>Bacilli</taxon>
        <taxon>Bacillales</taxon>
        <taxon>Bacillaceae</taxon>
        <taxon>Alkalihalophilus</taxon>
    </lineage>
</organism>
<sequence length="143" mass="15745">MKKLITTVLLAAFVLSACGNNDVPSNTIVNAELTEREKTILSATTDQTFIFDFTTGSEFNELDVWIEKYEFGKLVDEPIGHIRTEIEENGSIFFTTNQSSVESNEAFFRLGISSNGSTGSSALSDIISNKDSEGMQTVWDTLN</sequence>
<dbReference type="STRING" id="398511.BpOF4_17710"/>
<name>D3FRJ2_ALKPO</name>
<dbReference type="Proteomes" id="UP000001544">
    <property type="component" value="Chromosome"/>
</dbReference>